<keyword evidence="2" id="KW-1185">Reference proteome</keyword>
<dbReference type="EMBL" id="JAWDGP010008106">
    <property type="protein sequence ID" value="KAK3690859.1"/>
    <property type="molecule type" value="Genomic_DNA"/>
</dbReference>
<reference evidence="1" key="1">
    <citation type="journal article" date="2023" name="G3 (Bethesda)">
        <title>A reference genome for the long-term kleptoplast-retaining sea slug Elysia crispata morphotype clarki.</title>
        <authorList>
            <person name="Eastman K.E."/>
            <person name="Pendleton A.L."/>
            <person name="Shaikh M.A."/>
            <person name="Suttiyut T."/>
            <person name="Ogas R."/>
            <person name="Tomko P."/>
            <person name="Gavelis G."/>
            <person name="Widhalm J.R."/>
            <person name="Wisecaver J.H."/>
        </authorList>
    </citation>
    <scope>NUCLEOTIDE SEQUENCE</scope>
    <source>
        <strain evidence="1">ECLA1</strain>
    </source>
</reference>
<organism evidence="1 2">
    <name type="scientific">Elysia crispata</name>
    <name type="common">lettuce slug</name>
    <dbReference type="NCBI Taxonomy" id="231223"/>
    <lineage>
        <taxon>Eukaryota</taxon>
        <taxon>Metazoa</taxon>
        <taxon>Spiralia</taxon>
        <taxon>Lophotrochozoa</taxon>
        <taxon>Mollusca</taxon>
        <taxon>Gastropoda</taxon>
        <taxon>Heterobranchia</taxon>
        <taxon>Euthyneura</taxon>
        <taxon>Panpulmonata</taxon>
        <taxon>Sacoglossa</taxon>
        <taxon>Placobranchoidea</taxon>
        <taxon>Plakobranchidae</taxon>
        <taxon>Elysia</taxon>
    </lineage>
</organism>
<evidence type="ECO:0000313" key="2">
    <source>
        <dbReference type="Proteomes" id="UP001283361"/>
    </source>
</evidence>
<protein>
    <submittedName>
        <fullName evidence="1">Uncharacterized protein</fullName>
    </submittedName>
</protein>
<proteinExistence type="predicted"/>
<accession>A0AAE0XDY6</accession>
<evidence type="ECO:0000313" key="1">
    <source>
        <dbReference type="EMBL" id="KAK3690859.1"/>
    </source>
</evidence>
<gene>
    <name evidence="1" type="ORF">RRG08_021558</name>
</gene>
<dbReference type="Proteomes" id="UP001283361">
    <property type="component" value="Unassembled WGS sequence"/>
</dbReference>
<dbReference type="AlphaFoldDB" id="A0AAE0XDY6"/>
<comment type="caution">
    <text evidence="1">The sequence shown here is derived from an EMBL/GenBank/DDBJ whole genome shotgun (WGS) entry which is preliminary data.</text>
</comment>
<name>A0AAE0XDY6_9GAST</name>
<sequence>MVGVLTNTQRFVSIKCSTYPSTYTIMLENWLKGSTLVSGGNGLNSNYHISKLSIFTISLSDGLSDSRSKGFGT</sequence>